<comment type="pathway">
    <text evidence="1">Nucleotide-sugar biosynthesis; UDP-N-acetyl-alpha-D-glucosamine biosynthesis; N-acetyl-alpha-D-glucosamine 1-phosphate from alpha-D-glucosamine 6-phosphate (route II): step 2/2.</text>
</comment>
<evidence type="ECO:0000313" key="18">
    <source>
        <dbReference type="Proteomes" id="UP000002071"/>
    </source>
</evidence>
<evidence type="ECO:0000256" key="14">
    <source>
        <dbReference type="SAM" id="MobiDB-lite"/>
    </source>
</evidence>
<comment type="similarity">
    <text evidence="4">In the N-terminal section; belongs to the N-acetylglucosamine-1-phosphate uridyltransferase family.</text>
</comment>
<dbReference type="PANTHER" id="PTHR43584:SF8">
    <property type="entry name" value="N-ACETYLMURAMATE ALPHA-1-PHOSPHATE URIDYLYLTRANSFERASE"/>
    <property type="match status" value="1"/>
</dbReference>
<dbReference type="InterPro" id="IPR056729">
    <property type="entry name" value="GMPPB_C"/>
</dbReference>
<evidence type="ECO:0000259" key="16">
    <source>
        <dbReference type="Pfam" id="PF25087"/>
    </source>
</evidence>
<dbReference type="Proteomes" id="UP000002071">
    <property type="component" value="Chromosome"/>
</dbReference>
<dbReference type="CDD" id="cd05636">
    <property type="entry name" value="LbH_G1P_TT_C_like"/>
    <property type="match status" value="1"/>
</dbReference>
<dbReference type="SUPFAM" id="SSF51161">
    <property type="entry name" value="Trimeric LpxA-like enzymes"/>
    <property type="match status" value="1"/>
</dbReference>
<dbReference type="STRING" id="519442.Huta_2917"/>
<dbReference type="CDD" id="cd04181">
    <property type="entry name" value="NTP_transferase"/>
    <property type="match status" value="1"/>
</dbReference>
<evidence type="ECO:0000256" key="11">
    <source>
        <dbReference type="ARBA" id="ARBA00023315"/>
    </source>
</evidence>
<evidence type="ECO:0000256" key="8">
    <source>
        <dbReference type="ARBA" id="ARBA00022679"/>
    </source>
</evidence>
<dbReference type="PANTHER" id="PTHR43584">
    <property type="entry name" value="NUCLEOTIDYL TRANSFERASE"/>
    <property type="match status" value="1"/>
</dbReference>
<accession>C7NR86</accession>
<dbReference type="InterPro" id="IPR023915">
    <property type="entry name" value="Bifunctiontional_GlmU_arc-type"/>
</dbReference>
<keyword evidence="18" id="KW-1185">Reference proteome</keyword>
<dbReference type="Gene3D" id="3.90.550.10">
    <property type="entry name" value="Spore Coat Polysaccharide Biosynthesis Protein SpsA, Chain A"/>
    <property type="match status" value="1"/>
</dbReference>
<evidence type="ECO:0000259" key="15">
    <source>
        <dbReference type="Pfam" id="PF00483"/>
    </source>
</evidence>
<dbReference type="InterPro" id="IPR005835">
    <property type="entry name" value="NTP_transferase_dom"/>
</dbReference>
<reference evidence="17 18" key="1">
    <citation type="journal article" date="2009" name="Stand. Genomic Sci.">
        <title>Complete genome sequence of Halorhabdus utahensis type strain (AX-2).</title>
        <authorList>
            <person name="Anderson I."/>
            <person name="Tindall B.J."/>
            <person name="Pomrenke H."/>
            <person name="Goker M."/>
            <person name="Lapidus A."/>
            <person name="Nolan M."/>
            <person name="Copeland A."/>
            <person name="Glavina Del Rio T."/>
            <person name="Chen F."/>
            <person name="Tice H."/>
            <person name="Cheng J.F."/>
            <person name="Lucas S."/>
            <person name="Chertkov O."/>
            <person name="Bruce D."/>
            <person name="Brettin T."/>
            <person name="Detter J.C."/>
            <person name="Han C."/>
            <person name="Goodwin L."/>
            <person name="Land M."/>
            <person name="Hauser L."/>
            <person name="Chang Y.J."/>
            <person name="Jeffries C.D."/>
            <person name="Pitluck S."/>
            <person name="Pati A."/>
            <person name="Mavromatis K."/>
            <person name="Ivanova N."/>
            <person name="Ovchinnikova G."/>
            <person name="Chen A."/>
            <person name="Palaniappan K."/>
            <person name="Chain P."/>
            <person name="Rohde M."/>
            <person name="Bristow J."/>
            <person name="Eisen J.A."/>
            <person name="Markowitz V."/>
            <person name="Hugenholtz P."/>
            <person name="Kyrpides N.C."/>
            <person name="Klenk H.P."/>
        </authorList>
    </citation>
    <scope>NUCLEOTIDE SEQUENCE [LARGE SCALE GENOMIC DNA]</scope>
    <source>
        <strain evidence="18">DSM 12940 / JCM 11049 / AX-2</strain>
    </source>
</reference>
<evidence type="ECO:0000256" key="7">
    <source>
        <dbReference type="ARBA" id="ARBA00013414"/>
    </source>
</evidence>
<comment type="catalytic activity">
    <reaction evidence="12">
        <text>alpha-D-glucosamine 1-phosphate + acetyl-CoA = N-acetyl-alpha-D-glucosamine 1-phosphate + CoA + H(+)</text>
        <dbReference type="Rhea" id="RHEA:13725"/>
        <dbReference type="ChEBI" id="CHEBI:15378"/>
        <dbReference type="ChEBI" id="CHEBI:57287"/>
        <dbReference type="ChEBI" id="CHEBI:57288"/>
        <dbReference type="ChEBI" id="CHEBI:57776"/>
        <dbReference type="ChEBI" id="CHEBI:58516"/>
        <dbReference type="EC" id="2.3.1.157"/>
    </reaction>
</comment>
<evidence type="ECO:0000256" key="3">
    <source>
        <dbReference type="ARBA" id="ARBA00007707"/>
    </source>
</evidence>
<keyword evidence="10" id="KW-0511">Multifunctional enzyme</keyword>
<evidence type="ECO:0000313" key="17">
    <source>
        <dbReference type="EMBL" id="ACV13078.1"/>
    </source>
</evidence>
<name>C7NR86_HALUD</name>
<dbReference type="AlphaFoldDB" id="C7NR86"/>
<dbReference type="Gene3D" id="2.160.10.10">
    <property type="entry name" value="Hexapeptide repeat proteins"/>
    <property type="match status" value="1"/>
</dbReference>
<dbReference type="HOGENOM" id="CLU_029499_0_1_2"/>
<feature type="domain" description="Nucleotidyl transferase" evidence="15">
    <location>
        <begin position="49"/>
        <end position="270"/>
    </location>
</feature>
<evidence type="ECO:0000256" key="6">
    <source>
        <dbReference type="ARBA" id="ARBA00012457"/>
    </source>
</evidence>
<dbReference type="eggNOG" id="arCOG00666">
    <property type="taxonomic scope" value="Archaea"/>
</dbReference>
<protein>
    <recommendedName>
        <fullName evidence="7">Bifunctional protein GlmU</fullName>
        <ecNumber evidence="5">2.3.1.157</ecNumber>
        <ecNumber evidence="6">2.7.7.23</ecNumber>
    </recommendedName>
</protein>
<organism evidence="17 18">
    <name type="scientific">Halorhabdus utahensis (strain DSM 12940 / JCM 11049 / AX-2)</name>
    <dbReference type="NCBI Taxonomy" id="519442"/>
    <lineage>
        <taxon>Archaea</taxon>
        <taxon>Methanobacteriati</taxon>
        <taxon>Methanobacteriota</taxon>
        <taxon>Stenosarchaea group</taxon>
        <taxon>Halobacteria</taxon>
        <taxon>Halobacteriales</taxon>
        <taxon>Haloarculaceae</taxon>
        <taxon>Halorhabdus</taxon>
    </lineage>
</organism>
<keyword evidence="11" id="KW-0012">Acyltransferase</keyword>
<evidence type="ECO:0000256" key="5">
    <source>
        <dbReference type="ARBA" id="ARBA00012225"/>
    </source>
</evidence>
<dbReference type="InterPro" id="IPR011004">
    <property type="entry name" value="Trimer_LpxA-like_sf"/>
</dbReference>
<dbReference type="EC" id="2.7.7.23" evidence="6"/>
<gene>
    <name evidence="17" type="ordered locus">Huta_2917</name>
</gene>
<dbReference type="GO" id="GO:0019134">
    <property type="term" value="F:glucosamine-1-phosphate N-acetyltransferase activity"/>
    <property type="evidence" value="ECO:0007669"/>
    <property type="project" value="UniProtKB-EC"/>
</dbReference>
<evidence type="ECO:0000256" key="2">
    <source>
        <dbReference type="ARBA" id="ARBA00005208"/>
    </source>
</evidence>
<dbReference type="EMBL" id="CP001687">
    <property type="protein sequence ID" value="ACV13078.1"/>
    <property type="molecule type" value="Genomic_DNA"/>
</dbReference>
<evidence type="ECO:0000256" key="4">
    <source>
        <dbReference type="ARBA" id="ARBA00007947"/>
    </source>
</evidence>
<feature type="region of interest" description="Disordered" evidence="14">
    <location>
        <begin position="420"/>
        <end position="439"/>
    </location>
</feature>
<evidence type="ECO:0000256" key="10">
    <source>
        <dbReference type="ARBA" id="ARBA00023268"/>
    </source>
</evidence>
<comment type="pathway">
    <text evidence="2">Nucleotide-sugar biosynthesis; UDP-N-acetyl-alpha-D-glucosamine biosynthesis; UDP-N-acetyl-alpha-D-glucosamine from N-acetyl-alpha-D-glucosamine 1-phosphate: step 1/1.</text>
</comment>
<dbReference type="NCBIfam" id="TIGR03992">
    <property type="entry name" value="Arch_glmU"/>
    <property type="match status" value="1"/>
</dbReference>
<dbReference type="GO" id="GO:0003977">
    <property type="term" value="F:UDP-N-acetylglucosamine diphosphorylase activity"/>
    <property type="evidence" value="ECO:0007669"/>
    <property type="project" value="UniProtKB-EC"/>
</dbReference>
<evidence type="ECO:0000256" key="12">
    <source>
        <dbReference type="ARBA" id="ARBA00048247"/>
    </source>
</evidence>
<evidence type="ECO:0000256" key="13">
    <source>
        <dbReference type="ARBA" id="ARBA00048493"/>
    </source>
</evidence>
<dbReference type="UniPathway" id="UPA00113">
    <property type="reaction ID" value="UER00532"/>
</dbReference>
<keyword evidence="8 17" id="KW-0808">Transferase</keyword>
<keyword evidence="9" id="KW-0548">Nucleotidyltransferase</keyword>
<evidence type="ECO:0000256" key="9">
    <source>
        <dbReference type="ARBA" id="ARBA00022695"/>
    </source>
</evidence>
<dbReference type="EC" id="2.3.1.157" evidence="5"/>
<feature type="domain" description="Mannose-1-phosphate guanyltransferase C-terminal" evidence="16">
    <location>
        <begin position="305"/>
        <end position="402"/>
    </location>
</feature>
<dbReference type="GO" id="GO:0006048">
    <property type="term" value="P:UDP-N-acetylglucosamine biosynthetic process"/>
    <property type="evidence" value="ECO:0007669"/>
    <property type="project" value="UniProtKB-UniPathway"/>
</dbReference>
<sequence length="439" mass="46220">MWKAKPLPAVHDVSPLAEMMTIPLIPVGVRAVQDDTVNGWPVNRSTMQTVILAAGQGTRMGPLTESTPKPMLPVAGRPLVAHVADAAVDAGASELVVVVGYEAEAVRSFFGDTYRDVPVTFAVQAEQAGTADAVRAARPELDGAFAVLNGDNLYDPAAVEQLFESAPSLATYEVDDPSNYGVVSITDGIVTDIVEKPADPPTTYANTGAYVFPEAAIDWLDVPESERGEYEITDVVAQVIDAHEVTPVPLSRWRDVGRPWELLEANETLLAELDGTVDGTVSDDAELRGTVVVEAGATIEPGVVIEGPVYVSRGASVGPNAYLRGGTFLGADVHVGNGVEIKNSVIRRGTNVPHLSYVGDSVLGQDVNFGAGTNVANLRHDGATVHLTVKGDRISTGRRKFGVVVGDGVKTGINTSLEPGVTLSGGTVTEPGERVRRDR</sequence>
<dbReference type="InterPro" id="IPR050065">
    <property type="entry name" value="GlmU-like"/>
</dbReference>
<dbReference type="SUPFAM" id="SSF53448">
    <property type="entry name" value="Nucleotide-diphospho-sugar transferases"/>
    <property type="match status" value="1"/>
</dbReference>
<dbReference type="KEGG" id="hut:Huta_2917"/>
<dbReference type="Pfam" id="PF00483">
    <property type="entry name" value="NTP_transferase"/>
    <property type="match status" value="1"/>
</dbReference>
<dbReference type="InterPro" id="IPR029044">
    <property type="entry name" value="Nucleotide-diphossugar_trans"/>
</dbReference>
<comment type="catalytic activity">
    <reaction evidence="13">
        <text>N-acetyl-alpha-D-glucosamine 1-phosphate + UTP + H(+) = UDP-N-acetyl-alpha-D-glucosamine + diphosphate</text>
        <dbReference type="Rhea" id="RHEA:13509"/>
        <dbReference type="ChEBI" id="CHEBI:15378"/>
        <dbReference type="ChEBI" id="CHEBI:33019"/>
        <dbReference type="ChEBI" id="CHEBI:46398"/>
        <dbReference type="ChEBI" id="CHEBI:57705"/>
        <dbReference type="ChEBI" id="CHEBI:57776"/>
        <dbReference type="EC" id="2.7.7.23"/>
    </reaction>
</comment>
<evidence type="ECO:0000256" key="1">
    <source>
        <dbReference type="ARBA" id="ARBA00005166"/>
    </source>
</evidence>
<dbReference type="Pfam" id="PF25087">
    <property type="entry name" value="GMPPB_C"/>
    <property type="match status" value="1"/>
</dbReference>
<proteinExistence type="inferred from homology"/>
<comment type="similarity">
    <text evidence="3">In the C-terminal section; belongs to the transferase hexapeptide repeat family.</text>
</comment>